<dbReference type="Gene3D" id="3.30.200.20">
    <property type="entry name" value="Phosphorylase Kinase, domain 1"/>
    <property type="match status" value="1"/>
</dbReference>
<evidence type="ECO:0000259" key="7">
    <source>
        <dbReference type="PROSITE" id="PS50011"/>
    </source>
</evidence>
<dbReference type="PANTHER" id="PTHR24351">
    <property type="entry name" value="RIBOSOMAL PROTEIN S6 KINASE"/>
    <property type="match status" value="1"/>
</dbReference>
<dbReference type="AlphaFoldDB" id="A0A914URH7"/>
<keyword evidence="4" id="KW-0418">Kinase</keyword>
<sequence>MATTSRSSESLFIDSNLNSEKVSMENFELLRVLGKGAYGKVFLVRKVGGSDHGAIYAMKVLRKSRVMQKMKTLEHTIGERNVLEHIRKSPFLVNL</sequence>
<evidence type="ECO:0000313" key="8">
    <source>
        <dbReference type="Proteomes" id="UP000887566"/>
    </source>
</evidence>
<keyword evidence="8" id="KW-1185">Reference proteome</keyword>
<reference evidence="9" key="1">
    <citation type="submission" date="2022-11" db="UniProtKB">
        <authorList>
            <consortium name="WormBaseParasite"/>
        </authorList>
    </citation>
    <scope>IDENTIFICATION</scope>
</reference>
<feature type="domain" description="Protein kinase" evidence="7">
    <location>
        <begin position="27"/>
        <end position="95"/>
    </location>
</feature>
<dbReference type="InterPro" id="IPR000719">
    <property type="entry name" value="Prot_kinase_dom"/>
</dbReference>
<dbReference type="WBParaSite" id="PSAMB.scaffold12017size2997.g34581.t1">
    <property type="protein sequence ID" value="PSAMB.scaffold12017size2997.g34581.t1"/>
    <property type="gene ID" value="PSAMB.scaffold12017size2997.g34581"/>
</dbReference>
<evidence type="ECO:0000256" key="1">
    <source>
        <dbReference type="ARBA" id="ARBA00022527"/>
    </source>
</evidence>
<evidence type="ECO:0000256" key="6">
    <source>
        <dbReference type="PROSITE-ProRule" id="PRU10141"/>
    </source>
</evidence>
<keyword evidence="3 6" id="KW-0547">Nucleotide-binding</keyword>
<dbReference type="GO" id="GO:0004674">
    <property type="term" value="F:protein serine/threonine kinase activity"/>
    <property type="evidence" value="ECO:0007669"/>
    <property type="project" value="UniProtKB-KW"/>
</dbReference>
<evidence type="ECO:0000256" key="4">
    <source>
        <dbReference type="ARBA" id="ARBA00022777"/>
    </source>
</evidence>
<organism evidence="8 9">
    <name type="scientific">Plectus sambesii</name>
    <dbReference type="NCBI Taxonomy" id="2011161"/>
    <lineage>
        <taxon>Eukaryota</taxon>
        <taxon>Metazoa</taxon>
        <taxon>Ecdysozoa</taxon>
        <taxon>Nematoda</taxon>
        <taxon>Chromadorea</taxon>
        <taxon>Plectida</taxon>
        <taxon>Plectina</taxon>
        <taxon>Plectoidea</taxon>
        <taxon>Plectidae</taxon>
        <taxon>Plectus</taxon>
    </lineage>
</organism>
<proteinExistence type="predicted"/>
<dbReference type="Proteomes" id="UP000887566">
    <property type="component" value="Unplaced"/>
</dbReference>
<evidence type="ECO:0000256" key="3">
    <source>
        <dbReference type="ARBA" id="ARBA00022741"/>
    </source>
</evidence>
<dbReference type="PROSITE" id="PS50011">
    <property type="entry name" value="PROTEIN_KINASE_DOM"/>
    <property type="match status" value="1"/>
</dbReference>
<dbReference type="PROSITE" id="PS00107">
    <property type="entry name" value="PROTEIN_KINASE_ATP"/>
    <property type="match status" value="1"/>
</dbReference>
<protein>
    <submittedName>
        <fullName evidence="9">Protein kinase domain-containing protein</fullName>
    </submittedName>
</protein>
<feature type="binding site" evidence="6">
    <location>
        <position position="59"/>
    </location>
    <ligand>
        <name>ATP</name>
        <dbReference type="ChEBI" id="CHEBI:30616"/>
    </ligand>
</feature>
<evidence type="ECO:0000256" key="2">
    <source>
        <dbReference type="ARBA" id="ARBA00022679"/>
    </source>
</evidence>
<dbReference type="InterPro" id="IPR017441">
    <property type="entry name" value="Protein_kinase_ATP_BS"/>
</dbReference>
<keyword evidence="2" id="KW-0808">Transferase</keyword>
<name>A0A914URH7_9BILA</name>
<dbReference type="SUPFAM" id="SSF56112">
    <property type="entry name" value="Protein kinase-like (PK-like)"/>
    <property type="match status" value="1"/>
</dbReference>
<keyword evidence="1" id="KW-0723">Serine/threonine-protein kinase</keyword>
<accession>A0A914URH7</accession>
<evidence type="ECO:0000313" key="9">
    <source>
        <dbReference type="WBParaSite" id="PSAMB.scaffold12017size2997.g34581.t1"/>
    </source>
</evidence>
<keyword evidence="5 6" id="KW-0067">ATP-binding</keyword>
<evidence type="ECO:0000256" key="5">
    <source>
        <dbReference type="ARBA" id="ARBA00022840"/>
    </source>
</evidence>
<dbReference type="InterPro" id="IPR011009">
    <property type="entry name" value="Kinase-like_dom_sf"/>
</dbReference>
<dbReference type="GO" id="GO:0005524">
    <property type="term" value="F:ATP binding"/>
    <property type="evidence" value="ECO:0007669"/>
    <property type="project" value="UniProtKB-UniRule"/>
</dbReference>